<comment type="similarity">
    <text evidence="5">Belongs to the TonB family.</text>
</comment>
<dbReference type="GO" id="GO:0015031">
    <property type="term" value="P:protein transport"/>
    <property type="evidence" value="ECO:0007669"/>
    <property type="project" value="UniProtKB-UniRule"/>
</dbReference>
<dbReference type="OrthoDB" id="1628901at2"/>
<dbReference type="GO" id="GO:0055085">
    <property type="term" value="P:transmembrane transport"/>
    <property type="evidence" value="ECO:0007669"/>
    <property type="project" value="InterPro"/>
</dbReference>
<dbReference type="SUPFAM" id="SSF74653">
    <property type="entry name" value="TolA/TonB C-terminal domain"/>
    <property type="match status" value="1"/>
</dbReference>
<feature type="transmembrane region" description="Helical" evidence="5">
    <location>
        <begin position="47"/>
        <end position="64"/>
    </location>
</feature>
<feature type="domain" description="TonB C-terminal" evidence="6">
    <location>
        <begin position="308"/>
        <end position="400"/>
    </location>
</feature>
<dbReference type="PROSITE" id="PS52015">
    <property type="entry name" value="TONB_CTD"/>
    <property type="match status" value="1"/>
</dbReference>
<evidence type="ECO:0000256" key="5">
    <source>
        <dbReference type="RuleBase" id="RU362123"/>
    </source>
</evidence>
<keyword evidence="5" id="KW-1003">Cell membrane</keyword>
<dbReference type="AlphaFoldDB" id="A0A2C9ZZC7"/>
<dbReference type="GO" id="GO:0030288">
    <property type="term" value="C:outer membrane-bounded periplasmic space"/>
    <property type="evidence" value="ECO:0007669"/>
    <property type="project" value="InterPro"/>
</dbReference>
<dbReference type="PRINTS" id="PR01374">
    <property type="entry name" value="TONBPROTEIN"/>
</dbReference>
<evidence type="ECO:0000256" key="3">
    <source>
        <dbReference type="ARBA" id="ARBA00022989"/>
    </source>
</evidence>
<comment type="caution">
    <text evidence="5">Lacks conserved residue(s) required for the propagation of feature annotation.</text>
</comment>
<dbReference type="Proteomes" id="UP000194841">
    <property type="component" value="Unassembled WGS sequence"/>
</dbReference>
<comment type="subcellular location">
    <subcellularLocation>
        <location evidence="5">Cell inner membrane</location>
        <topology evidence="5">Single-pass membrane protein</topology>
        <orientation evidence="5">Periplasmic side</orientation>
    </subcellularLocation>
    <subcellularLocation>
        <location evidence="1">Membrane</location>
        <topology evidence="1">Single-pass membrane protein</topology>
    </subcellularLocation>
</comment>
<keyword evidence="4 5" id="KW-0472">Membrane</keyword>
<gene>
    <name evidence="7" type="ORF">B1199_18545</name>
</gene>
<feature type="transmembrane region" description="Helical" evidence="5">
    <location>
        <begin position="97"/>
        <end position="114"/>
    </location>
</feature>
<evidence type="ECO:0000256" key="1">
    <source>
        <dbReference type="ARBA" id="ARBA00004167"/>
    </source>
</evidence>
<feature type="transmembrane region" description="Helical" evidence="5">
    <location>
        <begin position="279"/>
        <end position="299"/>
    </location>
</feature>
<dbReference type="Pfam" id="PF05569">
    <property type="entry name" value="Peptidase_M56"/>
    <property type="match status" value="1"/>
</dbReference>
<keyword evidence="5" id="KW-0813">Transport</keyword>
<dbReference type="NCBIfam" id="TIGR01352">
    <property type="entry name" value="tonB_Cterm"/>
    <property type="match status" value="1"/>
</dbReference>
<dbReference type="InterPro" id="IPR037682">
    <property type="entry name" value="TonB_C"/>
</dbReference>
<evidence type="ECO:0000256" key="4">
    <source>
        <dbReference type="ARBA" id="ARBA00023136"/>
    </source>
</evidence>
<dbReference type="Pfam" id="PF03544">
    <property type="entry name" value="TonB_C"/>
    <property type="match status" value="1"/>
</dbReference>
<comment type="function">
    <text evidence="5">Interacts with outer membrane receptor proteins that carry out high-affinity binding and energy dependent uptake into the periplasmic space of specific substrates. It could act to transduce energy from the cytoplasmic membrane to specific energy-requiring processes in the outer membrane, resulting in the release into the periplasm of ligands bound by these outer membrane proteins.</text>
</comment>
<dbReference type="InterPro" id="IPR008756">
    <property type="entry name" value="Peptidase_M56"/>
</dbReference>
<dbReference type="GO" id="GO:0015891">
    <property type="term" value="P:siderophore transport"/>
    <property type="evidence" value="ECO:0007669"/>
    <property type="project" value="InterPro"/>
</dbReference>
<keyword evidence="5" id="KW-0653">Protein transport</keyword>
<dbReference type="GO" id="GO:0005886">
    <property type="term" value="C:plasma membrane"/>
    <property type="evidence" value="ECO:0007669"/>
    <property type="project" value="UniProtKB-SubCell"/>
</dbReference>
<sequence length="413" mass="46968">MNSSKSSQNGKKKMIDWLFNQQLVLSGALILLLLVERHLVKQLSARFSYVLWLLIPIVLVANNLPNELKPQTDFVLTKYTVTLAEQGQGQFNLQFSWFLWLVGLVSTLFVSFIAHKQRIAHQPAQLKISQQVPIEVVTSFQVASPLLIGFIKPKLVLPANYESLYTQQQLAMIIEHELCHYRRKDTLFNLFAVSLLCLFWFNPLSWLGYQSYRRMQELACDETVLHNKSPEQRLAYGKAMLLSIENNQHQLYAYTHYTEKRTMLNRLNFIKTRSAHKPFLQIVLLTLVTGLLGGVAVAGDHTNETLAKHTNEIKPIMRIEPKYPPLAARDNIEGSVVLKYDISSAGKVENVSIVGAEPQNVFNHNAKVALEQWQYQPSSAGFKGVLVQLDFALSELSAKRDLIERIKVSNSAH</sequence>
<dbReference type="EMBL" id="MWPV01000007">
    <property type="protein sequence ID" value="OUL56120.1"/>
    <property type="molecule type" value="Genomic_DNA"/>
</dbReference>
<dbReference type="Gene3D" id="3.30.2420.10">
    <property type="entry name" value="TonB"/>
    <property type="match status" value="1"/>
</dbReference>
<keyword evidence="8" id="KW-1185">Reference proteome</keyword>
<comment type="caution">
    <text evidence="7">The sequence shown here is derived from an EMBL/GenBank/DDBJ whole genome shotgun (WGS) entry which is preliminary data.</text>
</comment>
<evidence type="ECO:0000313" key="7">
    <source>
        <dbReference type="EMBL" id="OUL56120.1"/>
    </source>
</evidence>
<reference evidence="7 8" key="1">
    <citation type="submission" date="2017-02" db="EMBL/GenBank/DDBJ databases">
        <title>Pseudoalteromonas ulvae TC14 Genome.</title>
        <authorList>
            <person name="Molmeret M."/>
        </authorList>
    </citation>
    <scope>NUCLEOTIDE SEQUENCE [LARGE SCALE GENOMIC DNA]</scope>
    <source>
        <strain evidence="7">TC14</strain>
    </source>
</reference>
<feature type="transmembrane region" description="Helical" evidence="5">
    <location>
        <begin position="17"/>
        <end position="35"/>
    </location>
</feature>
<organism evidence="7 8">
    <name type="scientific">Pseudoalteromonas ulvae</name>
    <dbReference type="NCBI Taxonomy" id="107327"/>
    <lineage>
        <taxon>Bacteria</taxon>
        <taxon>Pseudomonadati</taxon>
        <taxon>Pseudomonadota</taxon>
        <taxon>Gammaproteobacteria</taxon>
        <taxon>Alteromonadales</taxon>
        <taxon>Pseudoalteromonadaceae</taxon>
        <taxon>Pseudoalteromonas</taxon>
    </lineage>
</organism>
<evidence type="ECO:0000313" key="8">
    <source>
        <dbReference type="Proteomes" id="UP000194841"/>
    </source>
</evidence>
<dbReference type="PANTHER" id="PTHR34978">
    <property type="entry name" value="POSSIBLE SENSOR-TRANSDUCER PROTEIN BLAR"/>
    <property type="match status" value="1"/>
</dbReference>
<dbReference type="CDD" id="cd07341">
    <property type="entry name" value="M56_BlaR1_MecR1_like"/>
    <property type="match status" value="1"/>
</dbReference>
<dbReference type="PANTHER" id="PTHR34978:SF3">
    <property type="entry name" value="SLR0241 PROTEIN"/>
    <property type="match status" value="1"/>
</dbReference>
<evidence type="ECO:0000256" key="2">
    <source>
        <dbReference type="ARBA" id="ARBA00022692"/>
    </source>
</evidence>
<feature type="transmembrane region" description="Helical" evidence="5">
    <location>
        <begin position="187"/>
        <end position="209"/>
    </location>
</feature>
<evidence type="ECO:0000259" key="6">
    <source>
        <dbReference type="PROSITE" id="PS52015"/>
    </source>
</evidence>
<dbReference type="GO" id="GO:0031992">
    <property type="term" value="F:energy transducer activity"/>
    <property type="evidence" value="ECO:0007669"/>
    <property type="project" value="InterPro"/>
</dbReference>
<dbReference type="InterPro" id="IPR006260">
    <property type="entry name" value="TonB/TolA_C"/>
</dbReference>
<proteinExistence type="inferred from homology"/>
<accession>A0A2C9ZZC7</accession>
<protein>
    <recommendedName>
        <fullName evidence="5">Protein TonB</fullName>
    </recommendedName>
</protein>
<dbReference type="InterPro" id="IPR052173">
    <property type="entry name" value="Beta-lactam_resp_regulator"/>
</dbReference>
<keyword evidence="3 5" id="KW-1133">Transmembrane helix</keyword>
<keyword evidence="5" id="KW-0997">Cell inner membrane</keyword>
<keyword evidence="5" id="KW-0735">Signal-anchor</keyword>
<name>A0A2C9ZZC7_PSEDV</name>
<keyword evidence="2 5" id="KW-0812">Transmembrane</keyword>
<dbReference type="InterPro" id="IPR003538">
    <property type="entry name" value="TonB"/>
</dbReference>